<evidence type="ECO:0000313" key="2">
    <source>
        <dbReference type="Proteomes" id="UP000322981"/>
    </source>
</evidence>
<dbReference type="Proteomes" id="UP000322981">
    <property type="component" value="Unassembled WGS sequence"/>
</dbReference>
<reference evidence="1 2" key="1">
    <citation type="submission" date="2019-09" db="EMBL/GenBank/DDBJ databases">
        <title>Whole-genome sequence of the purple sulfur bacterium Thiohalocapsa marina DSM 19078.</title>
        <authorList>
            <person name="Kyndt J.A."/>
            <person name="Meyer T.E."/>
        </authorList>
    </citation>
    <scope>NUCLEOTIDE SEQUENCE [LARGE SCALE GENOMIC DNA]</scope>
    <source>
        <strain evidence="1 2">DSM 19078</strain>
    </source>
</reference>
<organism evidence="1 2">
    <name type="scientific">Thiohalocapsa marina</name>
    <dbReference type="NCBI Taxonomy" id="424902"/>
    <lineage>
        <taxon>Bacteria</taxon>
        <taxon>Pseudomonadati</taxon>
        <taxon>Pseudomonadota</taxon>
        <taxon>Gammaproteobacteria</taxon>
        <taxon>Chromatiales</taxon>
        <taxon>Chromatiaceae</taxon>
        <taxon>Thiohalocapsa</taxon>
    </lineage>
</organism>
<dbReference type="Pfam" id="PF26125">
    <property type="entry name" value="AcrVA2-like"/>
    <property type="match status" value="1"/>
</dbReference>
<dbReference type="AlphaFoldDB" id="A0A5M8FRA5"/>
<name>A0A5M8FRA5_9GAMM</name>
<proteinExistence type="predicted"/>
<dbReference type="InterPro" id="IPR058915">
    <property type="entry name" value="AcrVA2-like"/>
</dbReference>
<evidence type="ECO:0000313" key="1">
    <source>
        <dbReference type="EMBL" id="KAA6183722.1"/>
    </source>
</evidence>
<dbReference type="RefSeq" id="WP_150094199.1">
    <property type="nucleotide sequence ID" value="NZ_VWXX01000029.1"/>
</dbReference>
<sequence>MERLQDPKILALPHPVRMDAALGHAFDTEVFANLGLLEDLRPSLTDESVTTEWLINALPGLNALALVHLGMPASVNMGTFILMLTRARLRAHGDPILAVTPALQALLAETDLVSGLPARFFRCPHPLAYIAFPRPSDLRVPNQVSGLHELEGVYVGTYSVPPHHALHHKDGRNRALQLDPDKPTRVVELVLTGSPVGKKNALDDASQDLVLFIQDEDECLSTLLERHLTYFQRPEIYEVPGMRPANPEEVQLVRPMVLALAKVLLYLNLADAEQARIDERDALERKYRRYGKLTAARRAKLEATYNRTLLGPNSVPDAGAGATLHARDEAKNRIRPHWKRGHFKRIRFGERLSQSRLQWIQPYLVHKAEVFATVKTRASAER</sequence>
<accession>A0A5M8FRA5</accession>
<protein>
    <submittedName>
        <fullName evidence="1">Uncharacterized protein</fullName>
    </submittedName>
</protein>
<dbReference type="EMBL" id="VWXX01000029">
    <property type="protein sequence ID" value="KAA6183722.1"/>
    <property type="molecule type" value="Genomic_DNA"/>
</dbReference>
<gene>
    <name evidence="1" type="ORF">F2Q65_14885</name>
</gene>
<comment type="caution">
    <text evidence="1">The sequence shown here is derived from an EMBL/GenBank/DDBJ whole genome shotgun (WGS) entry which is preliminary data.</text>
</comment>
<dbReference type="OrthoDB" id="8895745at2"/>
<keyword evidence="2" id="KW-1185">Reference proteome</keyword>